<dbReference type="AlphaFoldDB" id="G0QV14"/>
<dbReference type="InterPro" id="IPR015915">
    <property type="entry name" value="Kelch-typ_b-propeller"/>
</dbReference>
<dbReference type="PANTHER" id="PTHR46093">
    <property type="entry name" value="ACYL-COA-BINDING DOMAIN-CONTAINING PROTEIN 5"/>
    <property type="match status" value="1"/>
</dbReference>
<dbReference type="GO" id="GO:0009035">
    <property type="term" value="F:type I site-specific deoxyribonuclease activity"/>
    <property type="evidence" value="ECO:0007669"/>
    <property type="project" value="UniProtKB-EC"/>
</dbReference>
<keyword evidence="2" id="KW-0677">Repeat</keyword>
<proteinExistence type="predicted"/>
<dbReference type="Gene3D" id="2.120.10.80">
    <property type="entry name" value="Kelch-type beta propeller"/>
    <property type="match status" value="1"/>
</dbReference>
<name>G0QV14_ICHMU</name>
<dbReference type="OMA" id="IAIETIF"/>
<dbReference type="InParanoid" id="G0QV14"/>
<evidence type="ECO:0000313" key="5">
    <source>
        <dbReference type="Proteomes" id="UP000008983"/>
    </source>
</evidence>
<dbReference type="EC" id="3.1.21.3" evidence="4"/>
<reference evidence="4 5" key="1">
    <citation type="submission" date="2011-07" db="EMBL/GenBank/DDBJ databases">
        <authorList>
            <person name="Coyne R."/>
            <person name="Brami D."/>
            <person name="Johnson J."/>
            <person name="Hostetler J."/>
            <person name="Hannick L."/>
            <person name="Clark T."/>
            <person name="Cassidy-Hanley D."/>
            <person name="Inman J."/>
        </authorList>
    </citation>
    <scope>NUCLEOTIDE SEQUENCE [LARGE SCALE GENOMIC DNA]</scope>
    <source>
        <strain evidence="4 5">G5</strain>
    </source>
</reference>
<dbReference type="OrthoDB" id="10251809at2759"/>
<accession>G0QV14</accession>
<keyword evidence="1" id="KW-0880">Kelch repeat</keyword>
<dbReference type="GeneID" id="14907064"/>
<evidence type="ECO:0000256" key="3">
    <source>
        <dbReference type="SAM" id="Coils"/>
    </source>
</evidence>
<dbReference type="Pfam" id="PF24681">
    <property type="entry name" value="Kelch_KLHDC2_KLHL20_DRC7"/>
    <property type="match status" value="1"/>
</dbReference>
<dbReference type="RefSeq" id="XP_004032526.1">
    <property type="nucleotide sequence ID" value="XM_004032478.1"/>
</dbReference>
<gene>
    <name evidence="4" type="ORF">IMG5_120710</name>
</gene>
<keyword evidence="5" id="KW-1185">Reference proteome</keyword>
<dbReference type="SUPFAM" id="SSF117281">
    <property type="entry name" value="Kelch motif"/>
    <property type="match status" value="1"/>
</dbReference>
<evidence type="ECO:0000256" key="1">
    <source>
        <dbReference type="ARBA" id="ARBA00022441"/>
    </source>
</evidence>
<dbReference type="PANTHER" id="PTHR46093:SF18">
    <property type="entry name" value="FIBRONECTIN TYPE-III DOMAIN-CONTAINING PROTEIN"/>
    <property type="match status" value="1"/>
</dbReference>
<feature type="coiled-coil region" evidence="3">
    <location>
        <begin position="388"/>
        <end position="415"/>
    </location>
</feature>
<feature type="coiled-coil region" evidence="3">
    <location>
        <begin position="239"/>
        <end position="273"/>
    </location>
</feature>
<evidence type="ECO:0000256" key="2">
    <source>
        <dbReference type="ARBA" id="ARBA00022737"/>
    </source>
</evidence>
<keyword evidence="3" id="KW-0175">Coiled coil</keyword>
<sequence>MNNGKMQKVLFGGISSPENIYFNDLWVFDYQNLQFGSSLPDVSGGLWTKKQIKGDIPIARRGHHAMTTEGNMYIFGGRAHDDNDDTSQIYALSYDTWTWRKIFTIGKPPSPRGFFSATLFTNNRLVIFGGIDNINNQPLNQTYILQLDDWVWSAPFTAGNKPSPRYQHSSCFVKDDLNQCYIVILGGIGQMYCSMELNILYESDSNQQEEWEKIEKMSEMQKLITEVAGVNIVDNRKYIHNLEELISKERLKSVQLLNEANKIELKMVEAEERNDNQLGALKQQIHELDFKYECNSKLIQDIYTIINSDLQRTKDVQQILNSQEKTVQQMSVYINALESLISNLKKSKFDETDIKEFRLKKLLNDSKDEHKKQKELYKESHSKCKKQIEKINKFIEQLEMQLQITNQEIQFKDEDEAADY</sequence>
<organism evidence="4 5">
    <name type="scientific">Ichthyophthirius multifiliis</name>
    <name type="common">White spot disease agent</name>
    <name type="synonym">Ich</name>
    <dbReference type="NCBI Taxonomy" id="5932"/>
    <lineage>
        <taxon>Eukaryota</taxon>
        <taxon>Sar</taxon>
        <taxon>Alveolata</taxon>
        <taxon>Ciliophora</taxon>
        <taxon>Intramacronucleata</taxon>
        <taxon>Oligohymenophorea</taxon>
        <taxon>Hymenostomatida</taxon>
        <taxon>Ophryoglenina</taxon>
        <taxon>Ichthyophthirius</taxon>
    </lineage>
</organism>
<dbReference type="eggNOG" id="KOG4693">
    <property type="taxonomic scope" value="Eukaryota"/>
</dbReference>
<evidence type="ECO:0000313" key="4">
    <source>
        <dbReference type="EMBL" id="EGR30939.1"/>
    </source>
</evidence>
<dbReference type="Proteomes" id="UP000008983">
    <property type="component" value="Unassembled WGS sequence"/>
</dbReference>
<protein>
    <submittedName>
        <fullName evidence="4">Kelch motif family protein, putative</fullName>
        <ecNumber evidence="4">3.1.21.3</ecNumber>
    </submittedName>
</protein>
<dbReference type="EMBL" id="GL983929">
    <property type="protein sequence ID" value="EGR30939.1"/>
    <property type="molecule type" value="Genomic_DNA"/>
</dbReference>
<keyword evidence="4" id="KW-0378">Hydrolase</keyword>